<dbReference type="Proteomes" id="UP000009096">
    <property type="component" value="Chromosome 8"/>
</dbReference>
<dbReference type="KEGG" id="fvr:FVEG_16103"/>
<evidence type="ECO:0000259" key="2">
    <source>
        <dbReference type="Pfam" id="PF14420"/>
    </source>
</evidence>
<sequence>MAPRELSFIHSRAPRAAGLSDNAVDEHKHLIGDLYLIQNYTRDQVINYLETNLSFTISRDQFSKATRRWGFHKQPRGALSIQSTPNETASQSTHCETASKEPLCVTTVDVPTDQGLILTHESSKRPRSGTSSISRRSDITTHGPSSPLPRRPLKRPKPRSESGDYTAESSSDTPLNLSTDGDFLSTPLTARSSPHCQYTYDDKLSAEYLSCCHRYTKAFNYYLKISIPFQHKTPSAKQRRVRMLDMARTAKKRRLCEIVRVMMESELKMSNDPLIGEEHDPCPSDGVEMSPMQSFLFHRHLAQIYAHNGDTSLEQEHLDKAKNFTKAFDTLGPESIDLWTLLRLQGKKHHYISEDLLNSLQWDNKLFASDMERCLTLCWRTLRDTQCPKPFPGYDKERLEGVNPTKMSDLALQKRPLYLWRKSSFLFTHFWKHIQQGRESPVPWGQSLPTISATHFLMVVSRIIVQRSLLGSSEPSNGSPGLQPSDVSLYCEIIPALLYDNSFTPESAKREFATQFVERYSWSPPSARKSDLAREVQTHQMEALESVLATRRSRSSTPTSPTLTALKEIAGKVRRASTDNEFLDWLIQQHEQLASTNQRDTIIHVEGALYPPSFGSSNPWRLGLRALLKCQAQAHFKGSKQQR</sequence>
<evidence type="ECO:0000256" key="1">
    <source>
        <dbReference type="SAM" id="MobiDB-lite"/>
    </source>
</evidence>
<dbReference type="GeneID" id="30072979"/>
<dbReference type="VEuPathDB" id="FungiDB:FVEG_16103"/>
<protein>
    <recommendedName>
        <fullName evidence="2">Clr5 domain-containing protein</fullName>
    </recommendedName>
</protein>
<evidence type="ECO:0000313" key="3">
    <source>
        <dbReference type="EMBL" id="EWG47301.1"/>
    </source>
</evidence>
<dbReference type="RefSeq" id="XP_018753492.1">
    <property type="nucleotide sequence ID" value="XM_018905343.1"/>
</dbReference>
<keyword evidence="4" id="KW-1185">Reference proteome</keyword>
<dbReference type="EMBL" id="CM000585">
    <property type="protein sequence ID" value="EWG47301.1"/>
    <property type="molecule type" value="Genomic_DNA"/>
</dbReference>
<feature type="region of interest" description="Disordered" evidence="1">
    <location>
        <begin position="115"/>
        <end position="188"/>
    </location>
</feature>
<dbReference type="InterPro" id="IPR025676">
    <property type="entry name" value="Clr5_dom"/>
</dbReference>
<dbReference type="AlphaFoldDB" id="W7M8H0"/>
<dbReference type="Pfam" id="PF14420">
    <property type="entry name" value="Clr5"/>
    <property type="match status" value="1"/>
</dbReference>
<gene>
    <name evidence="3" type="ORF">FVEG_16103</name>
</gene>
<feature type="compositionally biased region" description="Polar residues" evidence="1">
    <location>
        <begin position="167"/>
        <end position="179"/>
    </location>
</feature>
<evidence type="ECO:0000313" key="4">
    <source>
        <dbReference type="Proteomes" id="UP000009096"/>
    </source>
</evidence>
<proteinExistence type="predicted"/>
<name>W7M8H0_GIBM7</name>
<dbReference type="OrthoDB" id="5363610at2759"/>
<feature type="compositionally biased region" description="Polar residues" evidence="1">
    <location>
        <begin position="80"/>
        <end position="96"/>
    </location>
</feature>
<feature type="domain" description="Clr5" evidence="2">
    <location>
        <begin position="23"/>
        <end position="73"/>
    </location>
</feature>
<feature type="region of interest" description="Disordered" evidence="1">
    <location>
        <begin position="73"/>
        <end position="98"/>
    </location>
</feature>
<organism evidence="3 4">
    <name type="scientific">Gibberella moniliformis (strain M3125 / FGSC 7600)</name>
    <name type="common">Maize ear and stalk rot fungus</name>
    <name type="synonym">Fusarium verticillioides</name>
    <dbReference type="NCBI Taxonomy" id="334819"/>
    <lineage>
        <taxon>Eukaryota</taxon>
        <taxon>Fungi</taxon>
        <taxon>Dikarya</taxon>
        <taxon>Ascomycota</taxon>
        <taxon>Pezizomycotina</taxon>
        <taxon>Sordariomycetes</taxon>
        <taxon>Hypocreomycetidae</taxon>
        <taxon>Hypocreales</taxon>
        <taxon>Nectriaceae</taxon>
        <taxon>Fusarium</taxon>
        <taxon>Fusarium fujikuroi species complex</taxon>
    </lineage>
</organism>
<accession>W7M8H0</accession>
<reference evidence="3 4" key="1">
    <citation type="journal article" date="2010" name="Nature">
        <title>Comparative genomics reveals mobile pathogenicity chromosomes in Fusarium.</title>
        <authorList>
            <person name="Ma L.J."/>
            <person name="van der Does H.C."/>
            <person name="Borkovich K.A."/>
            <person name="Coleman J.J."/>
            <person name="Daboussi M.J."/>
            <person name="Di Pietro A."/>
            <person name="Dufresne M."/>
            <person name="Freitag M."/>
            <person name="Grabherr M."/>
            <person name="Henrissat B."/>
            <person name="Houterman P.M."/>
            <person name="Kang S."/>
            <person name="Shim W.B."/>
            <person name="Woloshuk C."/>
            <person name="Xie X."/>
            <person name="Xu J.R."/>
            <person name="Antoniw J."/>
            <person name="Baker S.E."/>
            <person name="Bluhm B.H."/>
            <person name="Breakspear A."/>
            <person name="Brown D.W."/>
            <person name="Butchko R.A."/>
            <person name="Chapman S."/>
            <person name="Coulson R."/>
            <person name="Coutinho P.M."/>
            <person name="Danchin E.G."/>
            <person name="Diener A."/>
            <person name="Gale L.R."/>
            <person name="Gardiner D.M."/>
            <person name="Goff S."/>
            <person name="Hammond-Kosack K.E."/>
            <person name="Hilburn K."/>
            <person name="Hua-Van A."/>
            <person name="Jonkers W."/>
            <person name="Kazan K."/>
            <person name="Kodira C.D."/>
            <person name="Koehrsen M."/>
            <person name="Kumar L."/>
            <person name="Lee Y.H."/>
            <person name="Li L."/>
            <person name="Manners J.M."/>
            <person name="Miranda-Saavedra D."/>
            <person name="Mukherjee M."/>
            <person name="Park G."/>
            <person name="Park J."/>
            <person name="Park S.Y."/>
            <person name="Proctor R.H."/>
            <person name="Regev A."/>
            <person name="Ruiz-Roldan M.C."/>
            <person name="Sain D."/>
            <person name="Sakthikumar S."/>
            <person name="Sykes S."/>
            <person name="Schwartz D.C."/>
            <person name="Turgeon B.G."/>
            <person name="Wapinski I."/>
            <person name="Yoder O."/>
            <person name="Young S."/>
            <person name="Zeng Q."/>
            <person name="Zhou S."/>
            <person name="Galagan J."/>
            <person name="Cuomo C.A."/>
            <person name="Kistler H.C."/>
            <person name="Rep M."/>
        </authorList>
    </citation>
    <scope>NUCLEOTIDE SEQUENCE [LARGE SCALE GENOMIC DNA]</scope>
    <source>
        <strain evidence="4">M3125 / FGSC 7600</strain>
    </source>
</reference>
<dbReference type="EMBL" id="DS022250">
    <property type="protein sequence ID" value="EWG47301.1"/>
    <property type="molecule type" value="Genomic_DNA"/>
</dbReference>